<protein>
    <recommendedName>
        <fullName evidence="10">C2H2-type domain-containing protein</fullName>
    </recommendedName>
</protein>
<evidence type="ECO:0000313" key="11">
    <source>
        <dbReference type="EMBL" id="KAF9608120.1"/>
    </source>
</evidence>
<name>A0A835HW98_9MAGN</name>
<sequence length="173" mass="19727">MESGGHDDKESIDRPEQVIDEVSTGRYYECVFCKQGFTTAQALGGHMNIHRRERARNRQPTIPSASVEPMEDYSRPAHSRQISNHLPRNSQAEETPGNYHMYLPPSSSSTRHRRRGGTDQLGSKRTFSLYEEDQYTNLSLQIGSTVIDNKEEGKMQYGEDDEVDLELRLGHDP</sequence>
<accession>A0A835HW98</accession>
<dbReference type="PROSITE" id="PS50157">
    <property type="entry name" value="ZINC_FINGER_C2H2_2"/>
    <property type="match status" value="1"/>
</dbReference>
<evidence type="ECO:0000256" key="8">
    <source>
        <dbReference type="PROSITE-ProRule" id="PRU00042"/>
    </source>
</evidence>
<dbReference type="PANTHER" id="PTHR45801">
    <property type="entry name" value="OS07G0101800 PROTEIN"/>
    <property type="match status" value="1"/>
</dbReference>
<dbReference type="OrthoDB" id="780709at2759"/>
<feature type="domain" description="C2H2-type" evidence="10">
    <location>
        <begin position="28"/>
        <end position="55"/>
    </location>
</feature>
<keyword evidence="12" id="KW-1185">Reference proteome</keyword>
<feature type="compositionally biased region" description="Polar residues" evidence="9">
    <location>
        <begin position="80"/>
        <end position="93"/>
    </location>
</feature>
<evidence type="ECO:0000256" key="1">
    <source>
        <dbReference type="ARBA" id="ARBA00004123"/>
    </source>
</evidence>
<dbReference type="InterPro" id="IPR036236">
    <property type="entry name" value="Znf_C2H2_sf"/>
</dbReference>
<feature type="region of interest" description="Disordered" evidence="9">
    <location>
        <begin position="48"/>
        <end position="125"/>
    </location>
</feature>
<evidence type="ECO:0000256" key="7">
    <source>
        <dbReference type="ARBA" id="ARBA00023242"/>
    </source>
</evidence>
<evidence type="ECO:0000256" key="5">
    <source>
        <dbReference type="ARBA" id="ARBA00023015"/>
    </source>
</evidence>
<evidence type="ECO:0000256" key="4">
    <source>
        <dbReference type="ARBA" id="ARBA00022833"/>
    </source>
</evidence>
<evidence type="ECO:0000313" key="12">
    <source>
        <dbReference type="Proteomes" id="UP000631114"/>
    </source>
</evidence>
<dbReference type="EMBL" id="JADFTS010000004">
    <property type="protein sequence ID" value="KAF9608120.1"/>
    <property type="molecule type" value="Genomic_DNA"/>
</dbReference>
<evidence type="ECO:0000256" key="3">
    <source>
        <dbReference type="ARBA" id="ARBA00022771"/>
    </source>
</evidence>
<keyword evidence="3 8" id="KW-0863">Zinc-finger</keyword>
<evidence type="ECO:0000259" key="10">
    <source>
        <dbReference type="PROSITE" id="PS50157"/>
    </source>
</evidence>
<keyword evidence="7" id="KW-0539">Nucleus</keyword>
<proteinExistence type="predicted"/>
<dbReference type="Proteomes" id="UP000631114">
    <property type="component" value="Unassembled WGS sequence"/>
</dbReference>
<evidence type="ECO:0000256" key="2">
    <source>
        <dbReference type="ARBA" id="ARBA00022723"/>
    </source>
</evidence>
<dbReference type="PANTHER" id="PTHR45801:SF117">
    <property type="entry name" value="OS07G0417400 PROTEIN"/>
    <property type="match status" value="1"/>
</dbReference>
<organism evidence="11 12">
    <name type="scientific">Coptis chinensis</name>
    <dbReference type="NCBI Taxonomy" id="261450"/>
    <lineage>
        <taxon>Eukaryota</taxon>
        <taxon>Viridiplantae</taxon>
        <taxon>Streptophyta</taxon>
        <taxon>Embryophyta</taxon>
        <taxon>Tracheophyta</taxon>
        <taxon>Spermatophyta</taxon>
        <taxon>Magnoliopsida</taxon>
        <taxon>Ranunculales</taxon>
        <taxon>Ranunculaceae</taxon>
        <taxon>Coptidoideae</taxon>
        <taxon>Coptis</taxon>
    </lineage>
</organism>
<evidence type="ECO:0000256" key="6">
    <source>
        <dbReference type="ARBA" id="ARBA00023163"/>
    </source>
</evidence>
<dbReference type="GO" id="GO:0005634">
    <property type="term" value="C:nucleus"/>
    <property type="evidence" value="ECO:0007669"/>
    <property type="project" value="UniProtKB-SubCell"/>
</dbReference>
<dbReference type="AlphaFoldDB" id="A0A835HW98"/>
<dbReference type="SUPFAM" id="SSF57667">
    <property type="entry name" value="beta-beta-alpha zinc fingers"/>
    <property type="match status" value="1"/>
</dbReference>
<keyword evidence="5" id="KW-0805">Transcription regulation</keyword>
<feature type="region of interest" description="Disordered" evidence="9">
    <location>
        <begin position="151"/>
        <end position="173"/>
    </location>
</feature>
<keyword evidence="6" id="KW-0804">Transcription</keyword>
<feature type="compositionally biased region" description="Basic residues" evidence="9">
    <location>
        <begin position="48"/>
        <end position="57"/>
    </location>
</feature>
<keyword evidence="4" id="KW-0862">Zinc</keyword>
<dbReference type="PROSITE" id="PS00028">
    <property type="entry name" value="ZINC_FINGER_C2H2_1"/>
    <property type="match status" value="1"/>
</dbReference>
<dbReference type="Gene3D" id="3.30.160.60">
    <property type="entry name" value="Classic Zinc Finger"/>
    <property type="match status" value="1"/>
</dbReference>
<comment type="caution">
    <text evidence="11">The sequence shown here is derived from an EMBL/GenBank/DDBJ whole genome shotgun (WGS) entry which is preliminary data.</text>
</comment>
<comment type="subcellular location">
    <subcellularLocation>
        <location evidence="1">Nucleus</location>
    </subcellularLocation>
</comment>
<keyword evidence="2" id="KW-0479">Metal-binding</keyword>
<dbReference type="InterPro" id="IPR013087">
    <property type="entry name" value="Znf_C2H2_type"/>
</dbReference>
<evidence type="ECO:0000256" key="9">
    <source>
        <dbReference type="SAM" id="MobiDB-lite"/>
    </source>
</evidence>
<dbReference type="GO" id="GO:0008270">
    <property type="term" value="F:zinc ion binding"/>
    <property type="evidence" value="ECO:0007669"/>
    <property type="project" value="UniProtKB-KW"/>
</dbReference>
<gene>
    <name evidence="11" type="ORF">IFM89_006047</name>
</gene>
<reference evidence="11 12" key="1">
    <citation type="submission" date="2020-10" db="EMBL/GenBank/DDBJ databases">
        <title>The Coptis chinensis genome and diversification of protoberbering-type alkaloids.</title>
        <authorList>
            <person name="Wang B."/>
            <person name="Shu S."/>
            <person name="Song C."/>
            <person name="Liu Y."/>
        </authorList>
    </citation>
    <scope>NUCLEOTIDE SEQUENCE [LARGE SCALE GENOMIC DNA]</scope>
    <source>
        <strain evidence="11">HL-2020</strain>
        <tissue evidence="11">Leaf</tissue>
    </source>
</reference>
<dbReference type="Pfam" id="PF13912">
    <property type="entry name" value="zf-C2H2_6"/>
    <property type="match status" value="1"/>
</dbReference>
<dbReference type="InterPro" id="IPR052426">
    <property type="entry name" value="Plant_dev_regulator"/>
</dbReference>